<evidence type="ECO:0000256" key="1">
    <source>
        <dbReference type="ARBA" id="ARBA00004496"/>
    </source>
</evidence>
<dbReference type="InterPro" id="IPR017907">
    <property type="entry name" value="Znf_RING_CS"/>
</dbReference>
<dbReference type="Gene3D" id="4.10.830.40">
    <property type="match status" value="1"/>
</dbReference>
<dbReference type="InterPro" id="IPR027370">
    <property type="entry name" value="Znf-RING_euk"/>
</dbReference>
<feature type="domain" description="RING-type" evidence="7">
    <location>
        <begin position="35"/>
        <end position="78"/>
    </location>
</feature>
<dbReference type="Pfam" id="PF13445">
    <property type="entry name" value="zf-RING_UBOX"/>
    <property type="match status" value="1"/>
</dbReference>
<evidence type="ECO:0000256" key="6">
    <source>
        <dbReference type="PROSITE-ProRule" id="PRU00024"/>
    </source>
</evidence>
<gene>
    <name evidence="11" type="primary">LOC118407104</name>
</gene>
<dbReference type="GO" id="GO:0008270">
    <property type="term" value="F:zinc ion binding"/>
    <property type="evidence" value="ECO:0007669"/>
    <property type="project" value="UniProtKB-KW"/>
</dbReference>
<dbReference type="PROSITE" id="PS50144">
    <property type="entry name" value="MATH"/>
    <property type="match status" value="3"/>
</dbReference>
<dbReference type="FunFam" id="3.30.160.60:FF:002885">
    <property type="entry name" value="Uncharacterized protein"/>
    <property type="match status" value="1"/>
</dbReference>
<dbReference type="SMART" id="SM00184">
    <property type="entry name" value="RING"/>
    <property type="match status" value="2"/>
</dbReference>
<dbReference type="FunFam" id="4.10.830.40:FF:000011">
    <property type="match status" value="1"/>
</dbReference>
<dbReference type="Gene3D" id="3.30.40.10">
    <property type="entry name" value="Zinc/RING finger domain, C3HC4 (zinc finger)"/>
    <property type="match status" value="1"/>
</dbReference>
<name>A0A9J7HPG5_BRAFL</name>
<evidence type="ECO:0000256" key="2">
    <source>
        <dbReference type="ARBA" id="ARBA00022490"/>
    </source>
</evidence>
<evidence type="ECO:0000313" key="10">
    <source>
        <dbReference type="Proteomes" id="UP000001554"/>
    </source>
</evidence>
<dbReference type="Gene3D" id="2.60.210.10">
    <property type="entry name" value="Apoptosis, Tumor Necrosis Factor Receptor Associated Protein 2, Chain A"/>
    <property type="match status" value="3"/>
</dbReference>
<comment type="subcellular location">
    <subcellularLocation>
        <location evidence="1">Cytoplasm</location>
    </subcellularLocation>
</comment>
<dbReference type="SUPFAM" id="SSF57850">
    <property type="entry name" value="RING/U-box"/>
    <property type="match status" value="1"/>
</dbReference>
<evidence type="ECO:0000256" key="4">
    <source>
        <dbReference type="ARBA" id="ARBA00022771"/>
    </source>
</evidence>
<dbReference type="GO" id="GO:0005737">
    <property type="term" value="C:cytoplasm"/>
    <property type="evidence" value="ECO:0007669"/>
    <property type="project" value="UniProtKB-SubCell"/>
</dbReference>
<dbReference type="PANTHER" id="PTHR47022:SF1">
    <property type="entry name" value="BTB AND MATH DOMAIN-CONTAINING PROTEIN 36-RELATED"/>
    <property type="match status" value="1"/>
</dbReference>
<feature type="domain" description="MATH" evidence="9">
    <location>
        <begin position="405"/>
        <end position="532"/>
    </location>
</feature>
<accession>A0A9J7HPG5</accession>
<dbReference type="PROSITE" id="PS50089">
    <property type="entry name" value="ZF_RING_2"/>
    <property type="match status" value="1"/>
</dbReference>
<organism evidence="10 11">
    <name type="scientific">Branchiostoma floridae</name>
    <name type="common">Florida lancelet</name>
    <name type="synonym">Amphioxus</name>
    <dbReference type="NCBI Taxonomy" id="7739"/>
    <lineage>
        <taxon>Eukaryota</taxon>
        <taxon>Metazoa</taxon>
        <taxon>Chordata</taxon>
        <taxon>Cephalochordata</taxon>
        <taxon>Leptocardii</taxon>
        <taxon>Amphioxiformes</taxon>
        <taxon>Branchiostomatidae</taxon>
        <taxon>Branchiostoma</taxon>
    </lineage>
</organism>
<proteinExistence type="predicted"/>
<dbReference type="SUPFAM" id="SSF57845">
    <property type="entry name" value="B-box zinc-binding domain"/>
    <property type="match status" value="1"/>
</dbReference>
<dbReference type="SUPFAM" id="SSF49599">
    <property type="entry name" value="TRAF domain-like"/>
    <property type="match status" value="3"/>
</dbReference>
<dbReference type="Gene3D" id="3.30.160.60">
    <property type="entry name" value="Classic Zinc Finger"/>
    <property type="match status" value="1"/>
</dbReference>
<evidence type="ECO:0000259" key="9">
    <source>
        <dbReference type="PROSITE" id="PS50144"/>
    </source>
</evidence>
<feature type="domain" description="B box-type" evidence="8">
    <location>
        <begin position="178"/>
        <end position="219"/>
    </location>
</feature>
<evidence type="ECO:0000259" key="8">
    <source>
        <dbReference type="PROSITE" id="PS50119"/>
    </source>
</evidence>
<dbReference type="SMART" id="SM00061">
    <property type="entry name" value="MATH"/>
    <property type="match status" value="3"/>
</dbReference>
<dbReference type="InterPro" id="IPR001841">
    <property type="entry name" value="Znf_RING"/>
</dbReference>
<evidence type="ECO:0000256" key="3">
    <source>
        <dbReference type="ARBA" id="ARBA00022723"/>
    </source>
</evidence>
<dbReference type="InterPro" id="IPR002083">
    <property type="entry name" value="MATH/TRAF_dom"/>
</dbReference>
<dbReference type="PROSITE" id="PS50119">
    <property type="entry name" value="ZF_BBOX"/>
    <property type="match status" value="2"/>
</dbReference>
<reference evidence="11" key="2">
    <citation type="submission" date="2025-08" db="UniProtKB">
        <authorList>
            <consortium name="RefSeq"/>
        </authorList>
    </citation>
    <scope>IDENTIFICATION</scope>
    <source>
        <strain evidence="11">S238N-H82</strain>
        <tissue evidence="11">Testes</tissue>
    </source>
</reference>
<dbReference type="SMART" id="SM00336">
    <property type="entry name" value="BBOX"/>
    <property type="match status" value="2"/>
</dbReference>
<dbReference type="FunFam" id="3.30.40.10:FF:000362">
    <property type="entry name" value="E3 ubiquitin-protein ligase TRIM56"/>
    <property type="match status" value="1"/>
</dbReference>
<dbReference type="Pfam" id="PF22486">
    <property type="entry name" value="MATH_2"/>
    <property type="match status" value="3"/>
</dbReference>
<dbReference type="PANTHER" id="PTHR47022">
    <property type="entry name" value="BTB AND MATH DOMAIN-CONTAINING PROTEIN 36-RELATED"/>
    <property type="match status" value="1"/>
</dbReference>
<dbReference type="GeneID" id="118407104"/>
<dbReference type="FunFam" id="2.60.210.10:FF:000006">
    <property type="entry name" value="Ubiquitin carboxyl-terminal hydrolase 7"/>
    <property type="match status" value="2"/>
</dbReference>
<keyword evidence="3" id="KW-0479">Metal-binding</keyword>
<keyword evidence="4 6" id="KW-0863">Zinc-finger</keyword>
<reference evidence="10" key="1">
    <citation type="journal article" date="2020" name="Nat. Ecol. Evol.">
        <title>Deeply conserved synteny resolves early events in vertebrate evolution.</title>
        <authorList>
            <person name="Simakov O."/>
            <person name="Marletaz F."/>
            <person name="Yue J.X."/>
            <person name="O'Connell B."/>
            <person name="Jenkins J."/>
            <person name="Brandt A."/>
            <person name="Calef R."/>
            <person name="Tung C.H."/>
            <person name="Huang T.K."/>
            <person name="Schmutz J."/>
            <person name="Satoh N."/>
            <person name="Yu J.K."/>
            <person name="Putnam N.H."/>
            <person name="Green R.E."/>
            <person name="Rokhsar D.S."/>
        </authorList>
    </citation>
    <scope>NUCLEOTIDE SEQUENCE [LARGE SCALE GENOMIC DNA]</scope>
    <source>
        <strain evidence="10">S238N-H82</strain>
    </source>
</reference>
<dbReference type="RefSeq" id="XP_035663416.1">
    <property type="nucleotide sequence ID" value="XM_035807523.1"/>
</dbReference>
<feature type="domain" description="B box-type" evidence="8">
    <location>
        <begin position="115"/>
        <end position="161"/>
    </location>
</feature>
<dbReference type="CDD" id="cd19796">
    <property type="entry name" value="Bbox2_TRIM71_C-VII"/>
    <property type="match status" value="1"/>
</dbReference>
<keyword evidence="2" id="KW-0963">Cytoplasm</keyword>
<feature type="domain" description="MATH" evidence="9">
    <location>
        <begin position="727"/>
        <end position="854"/>
    </location>
</feature>
<dbReference type="PROSITE" id="PS00518">
    <property type="entry name" value="ZF_RING_1"/>
    <property type="match status" value="1"/>
</dbReference>
<sequence>MAKRKSSEPTEGAKAGGEAKADAILSKISGEFLECTICLEPFKDPKVLPCLHTFCEGCLKKFIAQDKVKNKFSCPTCRTETVLPKGGVASFKNNFFVQSLSDTVQTHKSLVSKEDDKVQCDVCEEDGASQGCFVCEEFLCDECACAHRRAKRTRGHEVIGVAELKEQLITKTGSLKSKSLPICTKHEDEKLKFYCETCKHPICRDCTVLQHKNHTYGYLADAVVDAKAKIKNKLKAARQKITKYGGKECAVAKKQAELDTRSKKASEDIDAAAEEKIRRYSDLVRRKQTELKEKLASITADRSKQLSATADSVKSTVGSLSSTVDFSQKVVEHGSDFDVMNVYSDITGRLESLLNGPLPNIPDDISYVLFDPKQGKEQKRAIIGNIVDRKMPKAELEEEEESREEATFRFTVENFSKVTEACSPATFIRNLPWKIEAVPKEDPDSQPPNNKSLGVYLNCDVKSCSLWSCCATVELRLIPQKIGVKTVRKKFEHVFYSDERNWGFQEFMPWHEVCDPQKGYIKDDKIILEAYVKADAPCGEKELASDVDEDILEEEKKEEESQANASFRFTVDNVSKLSEVQLSPATFIRNLPWKIEAVSEEDPNSQPPNNKTLAVFLKCDVNSDNLWSCRASVELRLIPQKKGIKTVQKEFEHVFYSDEDNWGFQDFMPWHEVCDPKKGYIKDDKIILEAFVKAEAHRGLKKLIIGKFFSKEIPEKEVEEEDESRADATIRFTVENFSKMENDQHSPVEFIRNLPWKIKAVPDHCSDSQLANKKSLAVYLQCDGNTNSFWSCRVSVKFRLIPQKGIKTHTMETEHVFYKNGGNWGFPKFIPWDDVCDPQKGYIKDDKIILEAHVKADAPHIFD</sequence>
<dbReference type="OrthoDB" id="289038at2759"/>
<dbReference type="Pfam" id="PF00643">
    <property type="entry name" value="zf-B_box"/>
    <property type="match status" value="1"/>
</dbReference>
<evidence type="ECO:0000313" key="11">
    <source>
        <dbReference type="RefSeq" id="XP_035663416.1"/>
    </source>
</evidence>
<keyword evidence="10" id="KW-1185">Reference proteome</keyword>
<protein>
    <submittedName>
        <fullName evidence="11">Tripartite motif-containing protein 45-like</fullName>
    </submittedName>
</protein>
<dbReference type="AlphaFoldDB" id="A0A9J7HPG5"/>
<dbReference type="InterPro" id="IPR013083">
    <property type="entry name" value="Znf_RING/FYVE/PHD"/>
</dbReference>
<keyword evidence="5" id="KW-0862">Zinc</keyword>
<evidence type="ECO:0000259" key="7">
    <source>
        <dbReference type="PROSITE" id="PS50089"/>
    </source>
</evidence>
<dbReference type="KEGG" id="bfo:118407104"/>
<dbReference type="InterPro" id="IPR000315">
    <property type="entry name" value="Znf_B-box"/>
</dbReference>
<dbReference type="Proteomes" id="UP000001554">
    <property type="component" value="Chromosome 19"/>
</dbReference>
<dbReference type="InterPro" id="IPR008974">
    <property type="entry name" value="TRAF-like"/>
</dbReference>
<evidence type="ECO:0000256" key="5">
    <source>
        <dbReference type="ARBA" id="ARBA00022833"/>
    </source>
</evidence>
<feature type="domain" description="MATH" evidence="9">
    <location>
        <begin position="564"/>
        <end position="692"/>
    </location>
</feature>